<keyword evidence="1" id="KW-0472">Membrane</keyword>
<dbReference type="KEGG" id="jeo:JMA_12780"/>
<dbReference type="AlphaFoldDB" id="A0A0B5AJS4"/>
<evidence type="ECO:0000256" key="1">
    <source>
        <dbReference type="SAM" id="Phobius"/>
    </source>
</evidence>
<reference evidence="2 3" key="1">
    <citation type="submission" date="2014-08" db="EMBL/GenBank/DDBJ databases">
        <title>Complete genome of a marine bacteria Jeotgalibacillus malaysiensis.</title>
        <authorList>
            <person name="Yaakop A.S."/>
            <person name="Chan K.-G."/>
            <person name="Goh K.M."/>
        </authorList>
    </citation>
    <scope>NUCLEOTIDE SEQUENCE [LARGE SCALE GENOMIC DNA]</scope>
    <source>
        <strain evidence="2 3">D5</strain>
    </source>
</reference>
<dbReference type="Proteomes" id="UP000031449">
    <property type="component" value="Chromosome"/>
</dbReference>
<feature type="transmembrane region" description="Helical" evidence="1">
    <location>
        <begin position="37"/>
        <end position="58"/>
    </location>
</feature>
<proteinExistence type="predicted"/>
<keyword evidence="3" id="KW-1185">Reference proteome</keyword>
<evidence type="ECO:0000313" key="3">
    <source>
        <dbReference type="Proteomes" id="UP000031449"/>
    </source>
</evidence>
<protein>
    <submittedName>
        <fullName evidence="2">Uncharacterized protein</fullName>
    </submittedName>
</protein>
<organism evidence="2 3">
    <name type="scientific">Jeotgalibacillus malaysiensis</name>
    <dbReference type="NCBI Taxonomy" id="1508404"/>
    <lineage>
        <taxon>Bacteria</taxon>
        <taxon>Bacillati</taxon>
        <taxon>Bacillota</taxon>
        <taxon>Bacilli</taxon>
        <taxon>Bacillales</taxon>
        <taxon>Caryophanaceae</taxon>
        <taxon>Jeotgalibacillus</taxon>
    </lineage>
</organism>
<dbReference type="BioCyc" id="JESP1508404:G14D9-10532-MONOMER"/>
<accession>A0A0B5AJS4</accession>
<gene>
    <name evidence="2" type="ORF">JMA_12780</name>
</gene>
<name>A0A0B5AJS4_9BACL</name>
<keyword evidence="1" id="KW-1133">Transmembrane helix</keyword>
<keyword evidence="1" id="KW-0812">Transmembrane</keyword>
<dbReference type="HOGENOM" id="CLU_2788314_0_0_9"/>
<dbReference type="STRING" id="1508404.JMA_12780"/>
<evidence type="ECO:0000313" key="2">
    <source>
        <dbReference type="EMBL" id="AJD90595.1"/>
    </source>
</evidence>
<sequence>MKSANSHVSHFFLRGIDVYLTVYEIDLHFFIREVFEMGTVLILGICVAFLAAIFSAGYNDKPGKTKNN</sequence>
<dbReference type="EMBL" id="CP009416">
    <property type="protein sequence ID" value="AJD90595.1"/>
    <property type="molecule type" value="Genomic_DNA"/>
</dbReference>